<gene>
    <name evidence="9" type="ORF">OLEA9_A083747</name>
</gene>
<dbReference type="GO" id="GO:0005634">
    <property type="term" value="C:nucleus"/>
    <property type="evidence" value="ECO:0007669"/>
    <property type="project" value="UniProtKB-SubCell"/>
</dbReference>
<evidence type="ECO:0000313" key="9">
    <source>
        <dbReference type="EMBL" id="CAA2945607.1"/>
    </source>
</evidence>
<keyword evidence="3 6" id="KW-0863">Zinc-finger</keyword>
<dbReference type="GO" id="GO:0009788">
    <property type="term" value="P:negative regulation of abscisic acid-activated signaling pathway"/>
    <property type="evidence" value="ECO:0007669"/>
    <property type="project" value="InterPro"/>
</dbReference>
<proteinExistence type="predicted"/>
<dbReference type="EMBL" id="CACTIH010000060">
    <property type="protein sequence ID" value="CAA2945607.1"/>
    <property type="molecule type" value="Genomic_DNA"/>
</dbReference>
<dbReference type="Gene3D" id="3.30.160.60">
    <property type="entry name" value="Classic Zinc Finger"/>
    <property type="match status" value="1"/>
</dbReference>
<evidence type="ECO:0000313" key="10">
    <source>
        <dbReference type="Proteomes" id="UP000594638"/>
    </source>
</evidence>
<protein>
    <submittedName>
        <fullName evidence="9">Zinc finger 2</fullName>
    </submittedName>
</protein>
<keyword evidence="4" id="KW-0862">Zinc</keyword>
<dbReference type="PROSITE" id="PS00028">
    <property type="entry name" value="ZINC_FINGER_C2H2_1"/>
    <property type="match status" value="1"/>
</dbReference>
<evidence type="ECO:0000256" key="7">
    <source>
        <dbReference type="SAM" id="MobiDB-lite"/>
    </source>
</evidence>
<dbReference type="Proteomes" id="UP000594638">
    <property type="component" value="Unassembled WGS sequence"/>
</dbReference>
<organism evidence="9 10">
    <name type="scientific">Olea europaea subsp. europaea</name>
    <dbReference type="NCBI Taxonomy" id="158383"/>
    <lineage>
        <taxon>Eukaryota</taxon>
        <taxon>Viridiplantae</taxon>
        <taxon>Streptophyta</taxon>
        <taxon>Embryophyta</taxon>
        <taxon>Tracheophyta</taxon>
        <taxon>Spermatophyta</taxon>
        <taxon>Magnoliopsida</taxon>
        <taxon>eudicotyledons</taxon>
        <taxon>Gunneridae</taxon>
        <taxon>Pentapetalae</taxon>
        <taxon>asterids</taxon>
        <taxon>lamiids</taxon>
        <taxon>Lamiales</taxon>
        <taxon>Oleaceae</taxon>
        <taxon>Oleeae</taxon>
        <taxon>Olea</taxon>
    </lineage>
</organism>
<dbReference type="InterPro" id="IPR013087">
    <property type="entry name" value="Znf_C2H2_type"/>
</dbReference>
<dbReference type="InterPro" id="IPR036236">
    <property type="entry name" value="Znf_C2H2_sf"/>
</dbReference>
<accession>A0A8S0PEC4</accession>
<keyword evidence="5" id="KW-0539">Nucleus</keyword>
<feature type="region of interest" description="Disordered" evidence="7">
    <location>
        <begin position="84"/>
        <end position="104"/>
    </location>
</feature>
<dbReference type="AlphaFoldDB" id="A0A8S0PEC4"/>
<evidence type="ECO:0000259" key="8">
    <source>
        <dbReference type="PROSITE" id="PS50157"/>
    </source>
</evidence>
<dbReference type="InterPro" id="IPR044246">
    <property type="entry name" value="ZFP3-like"/>
</dbReference>
<comment type="caution">
    <text evidence="9">The sequence shown here is derived from an EMBL/GenBank/DDBJ whole genome shotgun (WGS) entry which is preliminary data.</text>
</comment>
<evidence type="ECO:0000256" key="4">
    <source>
        <dbReference type="ARBA" id="ARBA00022833"/>
    </source>
</evidence>
<name>A0A8S0PEC4_OLEEU</name>
<dbReference type="PROSITE" id="PS50157">
    <property type="entry name" value="ZINC_FINGER_C2H2_2"/>
    <property type="match status" value="1"/>
</dbReference>
<keyword evidence="2" id="KW-0479">Metal-binding</keyword>
<evidence type="ECO:0000256" key="1">
    <source>
        <dbReference type="ARBA" id="ARBA00004123"/>
    </source>
</evidence>
<evidence type="ECO:0000256" key="5">
    <source>
        <dbReference type="ARBA" id="ARBA00023242"/>
    </source>
</evidence>
<keyword evidence="10" id="KW-1185">Reference proteome</keyword>
<dbReference type="PANTHER" id="PTHR47287">
    <property type="entry name" value="C2H2 AND C2HC ZINC FINGERS SUPERFAMILY PROTEIN"/>
    <property type="match status" value="1"/>
</dbReference>
<evidence type="ECO:0000256" key="3">
    <source>
        <dbReference type="ARBA" id="ARBA00022771"/>
    </source>
</evidence>
<dbReference type="PANTHER" id="PTHR47287:SF15">
    <property type="entry name" value="ZINC FINGER PROTEIN 3-LIKE"/>
    <property type="match status" value="1"/>
</dbReference>
<feature type="compositionally biased region" description="Polar residues" evidence="7">
    <location>
        <begin position="88"/>
        <end position="97"/>
    </location>
</feature>
<dbReference type="Gramene" id="OE9A083747T1">
    <property type="protein sequence ID" value="OE9A083747C1"/>
    <property type="gene ID" value="OE9A083747"/>
</dbReference>
<dbReference type="SUPFAM" id="SSF57667">
    <property type="entry name" value="beta-beta-alpha zinc fingers"/>
    <property type="match status" value="1"/>
</dbReference>
<dbReference type="GO" id="GO:0008270">
    <property type="term" value="F:zinc ion binding"/>
    <property type="evidence" value="ECO:0007669"/>
    <property type="project" value="UniProtKB-KW"/>
</dbReference>
<sequence length="156" mass="16975">MNYEANTSLNSSSSTNKLNLDLVLNPLSSSSSSSTTSEPVRIFSCNFCRRNFYSSQALGGHQNAHKLERTLAKKSRELCSAVKPHAGINQQQPPTNASGGGRSNLPGLFVGIDQQAHAGRFNSDMNYGISNYWNDEYNKGNSVEEEVGQLDLSLSL</sequence>
<evidence type="ECO:0000256" key="2">
    <source>
        <dbReference type="ARBA" id="ARBA00022723"/>
    </source>
</evidence>
<comment type="subcellular location">
    <subcellularLocation>
        <location evidence="1">Nucleus</location>
    </subcellularLocation>
</comment>
<evidence type="ECO:0000256" key="6">
    <source>
        <dbReference type="PROSITE-ProRule" id="PRU00042"/>
    </source>
</evidence>
<reference evidence="9 10" key="1">
    <citation type="submission" date="2019-12" db="EMBL/GenBank/DDBJ databases">
        <authorList>
            <person name="Alioto T."/>
            <person name="Alioto T."/>
            <person name="Gomez Garrido J."/>
        </authorList>
    </citation>
    <scope>NUCLEOTIDE SEQUENCE [LARGE SCALE GENOMIC DNA]</scope>
</reference>
<dbReference type="OrthoDB" id="1933825at2759"/>
<feature type="domain" description="C2H2-type" evidence="8">
    <location>
        <begin position="43"/>
        <end position="70"/>
    </location>
</feature>